<dbReference type="AlphaFoldDB" id="R7RW74"/>
<sequence length="82" mass="9147">MGGCKVNRIKINLGFDADAEISREQQLLQCTNPSSSRLSNSSHEFMIPSFHLNILRRSYRVQREHSPQVKGGEMCGGGDRGL</sequence>
<dbReference type="KEGG" id="shs:STEHIDRAFT_126438"/>
<dbReference type="Proteomes" id="UP000053927">
    <property type="component" value="Unassembled WGS sequence"/>
</dbReference>
<keyword evidence="3" id="KW-1185">Reference proteome</keyword>
<feature type="compositionally biased region" description="Gly residues" evidence="1">
    <location>
        <begin position="73"/>
        <end position="82"/>
    </location>
</feature>
<name>R7RW74_STEHR</name>
<dbReference type="GeneID" id="18797760"/>
<organism evidence="2 3">
    <name type="scientific">Stereum hirsutum (strain FP-91666)</name>
    <name type="common">White-rot fungus</name>
    <dbReference type="NCBI Taxonomy" id="721885"/>
    <lineage>
        <taxon>Eukaryota</taxon>
        <taxon>Fungi</taxon>
        <taxon>Dikarya</taxon>
        <taxon>Basidiomycota</taxon>
        <taxon>Agaricomycotina</taxon>
        <taxon>Agaricomycetes</taxon>
        <taxon>Russulales</taxon>
        <taxon>Stereaceae</taxon>
        <taxon>Stereum</taxon>
    </lineage>
</organism>
<evidence type="ECO:0000256" key="1">
    <source>
        <dbReference type="SAM" id="MobiDB-lite"/>
    </source>
</evidence>
<feature type="region of interest" description="Disordered" evidence="1">
    <location>
        <begin position="63"/>
        <end position="82"/>
    </location>
</feature>
<protein>
    <submittedName>
        <fullName evidence="2">Uncharacterized protein</fullName>
    </submittedName>
</protein>
<evidence type="ECO:0000313" key="3">
    <source>
        <dbReference type="Proteomes" id="UP000053927"/>
    </source>
</evidence>
<dbReference type="EMBL" id="JH687403">
    <property type="protein sequence ID" value="EIM79561.1"/>
    <property type="molecule type" value="Genomic_DNA"/>
</dbReference>
<gene>
    <name evidence="2" type="ORF">STEHIDRAFT_126438</name>
</gene>
<proteinExistence type="predicted"/>
<dbReference type="RefSeq" id="XP_007311354.1">
    <property type="nucleotide sequence ID" value="XM_007311292.1"/>
</dbReference>
<accession>R7RW74</accession>
<evidence type="ECO:0000313" key="2">
    <source>
        <dbReference type="EMBL" id="EIM79561.1"/>
    </source>
</evidence>
<reference evidence="3" key="1">
    <citation type="journal article" date="2012" name="Science">
        <title>The Paleozoic origin of enzymatic lignin decomposition reconstructed from 31 fungal genomes.</title>
        <authorList>
            <person name="Floudas D."/>
            <person name="Binder M."/>
            <person name="Riley R."/>
            <person name="Barry K."/>
            <person name="Blanchette R.A."/>
            <person name="Henrissat B."/>
            <person name="Martinez A.T."/>
            <person name="Otillar R."/>
            <person name="Spatafora J.W."/>
            <person name="Yadav J.S."/>
            <person name="Aerts A."/>
            <person name="Benoit I."/>
            <person name="Boyd A."/>
            <person name="Carlson A."/>
            <person name="Copeland A."/>
            <person name="Coutinho P.M."/>
            <person name="de Vries R.P."/>
            <person name="Ferreira P."/>
            <person name="Findley K."/>
            <person name="Foster B."/>
            <person name="Gaskell J."/>
            <person name="Glotzer D."/>
            <person name="Gorecki P."/>
            <person name="Heitman J."/>
            <person name="Hesse C."/>
            <person name="Hori C."/>
            <person name="Igarashi K."/>
            <person name="Jurgens J.A."/>
            <person name="Kallen N."/>
            <person name="Kersten P."/>
            <person name="Kohler A."/>
            <person name="Kuees U."/>
            <person name="Kumar T.K.A."/>
            <person name="Kuo A."/>
            <person name="LaButti K."/>
            <person name="Larrondo L.F."/>
            <person name="Lindquist E."/>
            <person name="Ling A."/>
            <person name="Lombard V."/>
            <person name="Lucas S."/>
            <person name="Lundell T."/>
            <person name="Martin R."/>
            <person name="McLaughlin D.J."/>
            <person name="Morgenstern I."/>
            <person name="Morin E."/>
            <person name="Murat C."/>
            <person name="Nagy L.G."/>
            <person name="Nolan M."/>
            <person name="Ohm R.A."/>
            <person name="Patyshakuliyeva A."/>
            <person name="Rokas A."/>
            <person name="Ruiz-Duenas F.J."/>
            <person name="Sabat G."/>
            <person name="Salamov A."/>
            <person name="Samejima M."/>
            <person name="Schmutz J."/>
            <person name="Slot J.C."/>
            <person name="St John F."/>
            <person name="Stenlid J."/>
            <person name="Sun H."/>
            <person name="Sun S."/>
            <person name="Syed K."/>
            <person name="Tsang A."/>
            <person name="Wiebenga A."/>
            <person name="Young D."/>
            <person name="Pisabarro A."/>
            <person name="Eastwood D.C."/>
            <person name="Martin F."/>
            <person name="Cullen D."/>
            <person name="Grigoriev I.V."/>
            <person name="Hibbett D.S."/>
        </authorList>
    </citation>
    <scope>NUCLEOTIDE SEQUENCE [LARGE SCALE GENOMIC DNA]</scope>
    <source>
        <strain evidence="3">FP-91666</strain>
    </source>
</reference>